<accession>A0A5C5ZI39</accession>
<proteinExistence type="predicted"/>
<sequence length="101" mass="11155">MFQAILDSIRFLLTGGASVIADTLMWFWGNTWGMVQNLLDLVGMPAISFPAVPIYVSASLNTANHWFPVNEGLALLAAYWTFYLLSVPIKIILRHIPFAGG</sequence>
<dbReference type="AlphaFoldDB" id="A0A5C5ZI39"/>
<evidence type="ECO:0000313" key="2">
    <source>
        <dbReference type="EMBL" id="TWT86785.1"/>
    </source>
</evidence>
<evidence type="ECO:0000313" key="3">
    <source>
        <dbReference type="Proteomes" id="UP000315440"/>
    </source>
</evidence>
<keyword evidence="1" id="KW-0472">Membrane</keyword>
<keyword evidence="3" id="KW-1185">Reference proteome</keyword>
<feature type="transmembrane region" description="Helical" evidence="1">
    <location>
        <begin position="12"/>
        <end position="29"/>
    </location>
</feature>
<dbReference type="RefSeq" id="WP_146402854.1">
    <property type="nucleotide sequence ID" value="NZ_SJPQ01000004.1"/>
</dbReference>
<dbReference type="EMBL" id="SJPQ01000004">
    <property type="protein sequence ID" value="TWT86785.1"/>
    <property type="molecule type" value="Genomic_DNA"/>
</dbReference>
<protein>
    <submittedName>
        <fullName evidence="2">Uncharacterized protein</fullName>
    </submittedName>
</protein>
<feature type="transmembrane region" description="Helical" evidence="1">
    <location>
        <begin position="41"/>
        <end position="60"/>
    </location>
</feature>
<dbReference type="Proteomes" id="UP000315440">
    <property type="component" value="Unassembled WGS sequence"/>
</dbReference>
<keyword evidence="1" id="KW-0812">Transmembrane</keyword>
<comment type="caution">
    <text evidence="2">The sequence shown here is derived from an EMBL/GenBank/DDBJ whole genome shotgun (WGS) entry which is preliminary data.</text>
</comment>
<feature type="transmembrane region" description="Helical" evidence="1">
    <location>
        <begin position="72"/>
        <end position="93"/>
    </location>
</feature>
<evidence type="ECO:0000256" key="1">
    <source>
        <dbReference type="SAM" id="Phobius"/>
    </source>
</evidence>
<reference evidence="2 3" key="1">
    <citation type="submission" date="2019-02" db="EMBL/GenBank/DDBJ databases">
        <title>Deep-cultivation of Planctomycetes and their phenomic and genomic characterization uncovers novel biology.</title>
        <authorList>
            <person name="Wiegand S."/>
            <person name="Jogler M."/>
            <person name="Boedeker C."/>
            <person name="Pinto D."/>
            <person name="Vollmers J."/>
            <person name="Rivas-Marin E."/>
            <person name="Kohn T."/>
            <person name="Peeters S.H."/>
            <person name="Heuer A."/>
            <person name="Rast P."/>
            <person name="Oberbeckmann S."/>
            <person name="Bunk B."/>
            <person name="Jeske O."/>
            <person name="Meyerdierks A."/>
            <person name="Storesund J.E."/>
            <person name="Kallscheuer N."/>
            <person name="Luecker S."/>
            <person name="Lage O.M."/>
            <person name="Pohl T."/>
            <person name="Merkel B.J."/>
            <person name="Hornburger P."/>
            <person name="Mueller R.-W."/>
            <person name="Bruemmer F."/>
            <person name="Labrenz M."/>
            <person name="Spormann A.M."/>
            <person name="Op Den Camp H."/>
            <person name="Overmann J."/>
            <person name="Amann R."/>
            <person name="Jetten M.S.M."/>
            <person name="Mascher T."/>
            <person name="Medema M.H."/>
            <person name="Devos D.P."/>
            <person name="Kaster A.-K."/>
            <person name="Ovreas L."/>
            <person name="Rohde M."/>
            <person name="Galperin M.Y."/>
            <person name="Jogler C."/>
        </authorList>
    </citation>
    <scope>NUCLEOTIDE SEQUENCE [LARGE SCALE GENOMIC DNA]</scope>
    <source>
        <strain evidence="2 3">Mal64</strain>
    </source>
</reference>
<name>A0A5C5ZI39_9BACT</name>
<organism evidence="2 3">
    <name type="scientific">Pseudobythopirellula maris</name>
    <dbReference type="NCBI Taxonomy" id="2527991"/>
    <lineage>
        <taxon>Bacteria</taxon>
        <taxon>Pseudomonadati</taxon>
        <taxon>Planctomycetota</taxon>
        <taxon>Planctomycetia</taxon>
        <taxon>Pirellulales</taxon>
        <taxon>Lacipirellulaceae</taxon>
        <taxon>Pseudobythopirellula</taxon>
    </lineage>
</organism>
<gene>
    <name evidence="2" type="ORF">Mal64_36150</name>
</gene>
<keyword evidence="1" id="KW-1133">Transmembrane helix</keyword>